<dbReference type="AlphaFoldDB" id="A0A7J5UNE4"/>
<dbReference type="OrthoDB" id="9759959at2"/>
<evidence type="ECO:0000259" key="3">
    <source>
        <dbReference type="Pfam" id="PF22422"/>
    </source>
</evidence>
<evidence type="ECO:0000313" key="5">
    <source>
        <dbReference type="Proteomes" id="UP000451860"/>
    </source>
</evidence>
<feature type="region of interest" description="Disordered" evidence="1">
    <location>
        <begin position="707"/>
        <end position="726"/>
    </location>
</feature>
<feature type="domain" description="Putative glycogen debranching enzyme N-terminal" evidence="2">
    <location>
        <begin position="21"/>
        <end position="201"/>
    </location>
</feature>
<evidence type="ECO:0000256" key="1">
    <source>
        <dbReference type="SAM" id="MobiDB-lite"/>
    </source>
</evidence>
<dbReference type="InterPro" id="IPR054491">
    <property type="entry name" value="MGH1-like_GH"/>
</dbReference>
<organism evidence="4 5">
    <name type="scientific">Georgenia thermotolerans</name>
    <dbReference type="NCBI Taxonomy" id="527326"/>
    <lineage>
        <taxon>Bacteria</taxon>
        <taxon>Bacillati</taxon>
        <taxon>Actinomycetota</taxon>
        <taxon>Actinomycetes</taxon>
        <taxon>Micrococcales</taxon>
        <taxon>Bogoriellaceae</taxon>
        <taxon>Georgenia</taxon>
    </lineage>
</organism>
<protein>
    <submittedName>
        <fullName evidence="4">Amylo-alpha-1,6-glucosidase</fullName>
    </submittedName>
</protein>
<evidence type="ECO:0000313" key="4">
    <source>
        <dbReference type="EMBL" id="KAE8763905.1"/>
    </source>
</evidence>
<reference evidence="4 5" key="1">
    <citation type="submission" date="2019-10" db="EMBL/GenBank/DDBJ databases">
        <title>Georgenia wutianyii sp. nov. and Georgenia yuyongxinii sp. nov. isolated from plateau pika (Ochotona curzoniae) in the Qinghai-Tibet plateau of China.</title>
        <authorList>
            <person name="Tian Z."/>
        </authorList>
    </citation>
    <scope>NUCLEOTIDE SEQUENCE [LARGE SCALE GENOMIC DNA]</scope>
    <source>
        <strain evidence="4 5">DSM 21501</strain>
    </source>
</reference>
<name>A0A7J5UNE4_9MICO</name>
<proteinExistence type="predicted"/>
<dbReference type="SUPFAM" id="SSF48208">
    <property type="entry name" value="Six-hairpin glycosidases"/>
    <property type="match status" value="1"/>
</dbReference>
<sequence>MTQAWNFAGAPSGVTAGAVTLIEGSSFCISDAAGDISPGGVQGLFVRDTRVLSRWELRVDGEPVEPLTVFAEETYQATYVGRARPRAGLADSTLLVERHRFVSAGMREDLVVRNLGRETAAFAMTVHVGADFGDLFEVKQGNVTSRGDHRISFDEHELRLARRWQGHTREVVVSASDARVAADTLTFRVVVPPRGIWRTSVYLNPVDDGEVTPIAFPADQPMEVTGPQVRRSAWRHETPSLSLPDPVLTDVLRTSSRDLESLRIDDPAHPDSVAVAAGAPWFMALFGRDSILTAMMTLAINPSLALGTAEALARHQGTKVDAVTEEQPGRIPHELRFGVDAEDALGGNVYYGTADATPLFVMLVGDLARWGADPARVRALLPHVDRALEWIETYGDADGDGFVEYQRTTDRGLVNQGWKDSFDGITDASGRIPEGPIALVEVQAYVYGAYLARALLAEALERDADAAARYRERAARLRERFEAAFWLPERGWYALGLDGAKRPVDSLASNMGHALWTGIVPPERARQVADHLLSPEMFSGWGVRTLATTMGAYNPMSYHNGSVWPHDNAIIAAGLRRYGLVEHATAVARAVLDTAAELGGRLPELLCGFDRAEYPRPVPYPAACSPQAWASAAPLELMRVMLGVEPCLPHHRLALDPVLPAAVQPLSLRGIPFAGGEVDLAVRDDVATVTGLPDGLTVGPGTCPCHGDTGADAGPPDGARQAAAPA</sequence>
<dbReference type="Pfam" id="PF14742">
    <property type="entry name" value="GDE_N_bis"/>
    <property type="match status" value="1"/>
</dbReference>
<dbReference type="Proteomes" id="UP000451860">
    <property type="component" value="Unassembled WGS sequence"/>
</dbReference>
<accession>A0A7J5UNE4</accession>
<feature type="domain" description="Mannosylglycerate hydrolase MGH1-like glycoside hydrolase" evidence="3">
    <location>
        <begin position="325"/>
        <end position="597"/>
    </location>
</feature>
<dbReference type="Gene3D" id="1.50.10.10">
    <property type="match status" value="1"/>
</dbReference>
<evidence type="ECO:0000259" key="2">
    <source>
        <dbReference type="Pfam" id="PF14742"/>
    </source>
</evidence>
<dbReference type="InterPro" id="IPR032856">
    <property type="entry name" value="GDE_N_bis"/>
</dbReference>
<comment type="caution">
    <text evidence="4">The sequence shown here is derived from an EMBL/GenBank/DDBJ whole genome shotgun (WGS) entry which is preliminary data.</text>
</comment>
<dbReference type="GO" id="GO:0005975">
    <property type="term" value="P:carbohydrate metabolic process"/>
    <property type="evidence" value="ECO:0007669"/>
    <property type="project" value="InterPro"/>
</dbReference>
<gene>
    <name evidence="4" type="ORF">GB883_11650</name>
</gene>
<dbReference type="RefSeq" id="WP_152203546.1">
    <property type="nucleotide sequence ID" value="NZ_VUKF01000030.1"/>
</dbReference>
<keyword evidence="5" id="KW-1185">Reference proteome</keyword>
<dbReference type="InterPro" id="IPR012341">
    <property type="entry name" value="6hp_glycosidase-like_sf"/>
</dbReference>
<dbReference type="EMBL" id="WHJE01000050">
    <property type="protein sequence ID" value="KAE8763905.1"/>
    <property type="molecule type" value="Genomic_DNA"/>
</dbReference>
<dbReference type="InterPro" id="IPR008928">
    <property type="entry name" value="6-hairpin_glycosidase_sf"/>
</dbReference>
<dbReference type="Pfam" id="PF22422">
    <property type="entry name" value="MGH1-like_GH"/>
    <property type="match status" value="1"/>
</dbReference>